<gene>
    <name evidence="3" type="ORF">WS72_00165</name>
</gene>
<evidence type="ECO:0000313" key="3">
    <source>
        <dbReference type="EMBL" id="KWZ41461.1"/>
    </source>
</evidence>
<evidence type="ECO:0000259" key="2">
    <source>
        <dbReference type="Pfam" id="PF17409"/>
    </source>
</evidence>
<evidence type="ECO:0000259" key="1">
    <source>
        <dbReference type="Pfam" id="PF10703"/>
    </source>
</evidence>
<sequence length="266" mass="28984">MSDTPQDWKNYEDFAAGIDTNRLPATQALAGRTLTFELPSGAFAANFVDGHTLSWRHGDAGDTDWYEAIEVAPDTFFVDVTFKSRPAEALTLVFNTATRRALGILSRIRSRDEAGAEPRVAQDFLVGALAGGEAETAKAGVSGVAPAQTRDLIGTRTLNVYSPNHTYEHTYLSSTRYCWQCLVGEQRGHGDVDLATTYKFADDLYVFTFREFLIPVASVFVFNFAAGRSTGKFLGETGDGAISNQPAGSFIRKLSQTVYPDDAQPV</sequence>
<dbReference type="InterPro" id="IPR024724">
    <property type="entry name" value="MoaF_N"/>
</dbReference>
<feature type="domain" description="MoaF C-terminal" evidence="2">
    <location>
        <begin position="147"/>
        <end position="257"/>
    </location>
</feature>
<dbReference type="RefSeq" id="WP_059645255.1">
    <property type="nucleotide sequence ID" value="NZ_CP013424.1"/>
</dbReference>
<dbReference type="InterPro" id="IPR035348">
    <property type="entry name" value="MoaF_C"/>
</dbReference>
<keyword evidence="4" id="KW-1185">Reference proteome</keyword>
<evidence type="ECO:0000313" key="4">
    <source>
        <dbReference type="Proteomes" id="UP000070255"/>
    </source>
</evidence>
<protein>
    <submittedName>
        <fullName evidence="3">Molybdenum cofactor biosynthesis protein F</fullName>
    </submittedName>
</protein>
<dbReference type="Proteomes" id="UP000070255">
    <property type="component" value="Unassembled WGS sequence"/>
</dbReference>
<dbReference type="Pfam" id="PF17409">
    <property type="entry name" value="MoaF_C"/>
    <property type="match status" value="1"/>
</dbReference>
<proteinExistence type="predicted"/>
<dbReference type="EMBL" id="LNJQ01000001">
    <property type="protein sequence ID" value="KWZ41461.1"/>
    <property type="molecule type" value="Genomic_DNA"/>
</dbReference>
<reference evidence="3 4" key="1">
    <citation type="submission" date="2015-11" db="EMBL/GenBank/DDBJ databases">
        <authorList>
            <person name="Sahl J."/>
            <person name="Wagner D."/>
            <person name="Keim P."/>
        </authorList>
    </citation>
    <scope>NUCLEOTIDE SEQUENCE [LARGE SCALE GENOMIC DNA]</scope>
    <source>
        <strain evidence="3 4">BDU18</strain>
    </source>
</reference>
<organism evidence="3 4">
    <name type="scientific">Burkholderia savannae</name>
    <dbReference type="NCBI Taxonomy" id="1637837"/>
    <lineage>
        <taxon>Bacteria</taxon>
        <taxon>Pseudomonadati</taxon>
        <taxon>Pseudomonadota</taxon>
        <taxon>Betaproteobacteria</taxon>
        <taxon>Burkholderiales</taxon>
        <taxon>Burkholderiaceae</taxon>
        <taxon>Burkholderia</taxon>
        <taxon>pseudomallei group</taxon>
    </lineage>
</organism>
<dbReference type="Pfam" id="PF10703">
    <property type="entry name" value="MoaF"/>
    <property type="match status" value="1"/>
</dbReference>
<accession>A0ABR5T8X1</accession>
<feature type="domain" description="Molybdenum cofactor biosynthesis protein F N-terminal" evidence="1">
    <location>
        <begin position="6"/>
        <end position="109"/>
    </location>
</feature>
<comment type="caution">
    <text evidence="3">The sequence shown here is derived from an EMBL/GenBank/DDBJ whole genome shotgun (WGS) entry which is preliminary data.</text>
</comment>
<name>A0ABR5T8X1_9BURK</name>